<accession>A0A2J6QJX3</accession>
<keyword evidence="2" id="KW-0812">Transmembrane</keyword>
<evidence type="ECO:0000256" key="2">
    <source>
        <dbReference type="SAM" id="Phobius"/>
    </source>
</evidence>
<organism evidence="3 4">
    <name type="scientific">Hyaloscypha hepaticicola</name>
    <dbReference type="NCBI Taxonomy" id="2082293"/>
    <lineage>
        <taxon>Eukaryota</taxon>
        <taxon>Fungi</taxon>
        <taxon>Dikarya</taxon>
        <taxon>Ascomycota</taxon>
        <taxon>Pezizomycotina</taxon>
        <taxon>Leotiomycetes</taxon>
        <taxon>Helotiales</taxon>
        <taxon>Hyaloscyphaceae</taxon>
        <taxon>Hyaloscypha</taxon>
    </lineage>
</organism>
<keyword evidence="2" id="KW-1133">Transmembrane helix</keyword>
<evidence type="ECO:0000256" key="1">
    <source>
        <dbReference type="SAM" id="MobiDB-lite"/>
    </source>
</evidence>
<reference evidence="3 4" key="1">
    <citation type="submission" date="2016-05" db="EMBL/GenBank/DDBJ databases">
        <title>A degradative enzymes factory behind the ericoid mycorrhizal symbiosis.</title>
        <authorList>
            <consortium name="DOE Joint Genome Institute"/>
            <person name="Martino E."/>
            <person name="Morin E."/>
            <person name="Grelet G."/>
            <person name="Kuo A."/>
            <person name="Kohler A."/>
            <person name="Daghino S."/>
            <person name="Barry K."/>
            <person name="Choi C."/>
            <person name="Cichocki N."/>
            <person name="Clum A."/>
            <person name="Copeland A."/>
            <person name="Hainaut M."/>
            <person name="Haridas S."/>
            <person name="Labutti K."/>
            <person name="Lindquist E."/>
            <person name="Lipzen A."/>
            <person name="Khouja H.-R."/>
            <person name="Murat C."/>
            <person name="Ohm R."/>
            <person name="Olson A."/>
            <person name="Spatafora J."/>
            <person name="Veneault-Fourrey C."/>
            <person name="Henrissat B."/>
            <person name="Grigoriev I."/>
            <person name="Martin F."/>
            <person name="Perotto S."/>
        </authorList>
    </citation>
    <scope>NUCLEOTIDE SEQUENCE [LARGE SCALE GENOMIC DNA]</scope>
    <source>
        <strain evidence="3 4">UAMH 7357</strain>
    </source>
</reference>
<evidence type="ECO:0008006" key="5">
    <source>
        <dbReference type="Google" id="ProtNLM"/>
    </source>
</evidence>
<dbReference type="OrthoDB" id="5347452at2759"/>
<evidence type="ECO:0000313" key="3">
    <source>
        <dbReference type="EMBL" id="PMD26553.1"/>
    </source>
</evidence>
<protein>
    <recommendedName>
        <fullName evidence="5">Mid2 domain-containing protein</fullName>
    </recommendedName>
</protein>
<dbReference type="STRING" id="1745343.A0A2J6QJX3"/>
<keyword evidence="2" id="KW-0472">Membrane</keyword>
<feature type="transmembrane region" description="Helical" evidence="2">
    <location>
        <begin position="119"/>
        <end position="142"/>
    </location>
</feature>
<proteinExistence type="predicted"/>
<dbReference type="AlphaFoldDB" id="A0A2J6QJX3"/>
<keyword evidence="4" id="KW-1185">Reference proteome</keyword>
<feature type="region of interest" description="Disordered" evidence="1">
    <location>
        <begin position="79"/>
        <end position="98"/>
    </location>
</feature>
<evidence type="ECO:0000313" key="4">
    <source>
        <dbReference type="Proteomes" id="UP000235672"/>
    </source>
</evidence>
<name>A0A2J6QJX3_9HELO</name>
<dbReference type="EMBL" id="KZ613467">
    <property type="protein sequence ID" value="PMD26553.1"/>
    <property type="molecule type" value="Genomic_DNA"/>
</dbReference>
<gene>
    <name evidence="3" type="ORF">NA56DRAFT_697771</name>
</gene>
<sequence>MPGGSYDLEMRWRALFNRILFSTSGIYVFCNTITFPTPDIPAFFSNYISAYVPLPAETTFAGQIVHNFTTTVAKFATTPGPSTSLSSASAKSSSTGSYGASATTTAASSSGAKTANKKAIIGGVVGVVLGLALIIGAIIMFVKSRNRIESAVEQKGAASWSGAINVPAAEPEGSSKTVITANSKLEAGKLGFHSMGIDGRLRGVG</sequence>
<dbReference type="Proteomes" id="UP000235672">
    <property type="component" value="Unassembled WGS sequence"/>
</dbReference>